<proteinExistence type="predicted"/>
<feature type="region of interest" description="Disordered" evidence="1">
    <location>
        <begin position="92"/>
        <end position="161"/>
    </location>
</feature>
<comment type="caution">
    <text evidence="2">The sequence shown here is derived from an EMBL/GenBank/DDBJ whole genome shotgun (WGS) entry which is preliminary data.</text>
</comment>
<keyword evidence="3" id="KW-1185">Reference proteome</keyword>
<accession>A0A8K0VV42</accession>
<organism evidence="2 3">
    <name type="scientific">Paraphoma chrysanthemicola</name>
    <dbReference type="NCBI Taxonomy" id="798071"/>
    <lineage>
        <taxon>Eukaryota</taxon>
        <taxon>Fungi</taxon>
        <taxon>Dikarya</taxon>
        <taxon>Ascomycota</taxon>
        <taxon>Pezizomycotina</taxon>
        <taxon>Dothideomycetes</taxon>
        <taxon>Pleosporomycetidae</taxon>
        <taxon>Pleosporales</taxon>
        <taxon>Pleosporineae</taxon>
        <taxon>Phaeosphaeriaceae</taxon>
        <taxon>Paraphoma</taxon>
    </lineage>
</organism>
<dbReference type="AlphaFoldDB" id="A0A8K0VV42"/>
<evidence type="ECO:0000313" key="3">
    <source>
        <dbReference type="Proteomes" id="UP000813461"/>
    </source>
</evidence>
<sequence>MYPSFSTTSSALSSDERAGFMSARDTLALDLANGTAIHDPEPSITHSAVYELANRPLQPDETLWGVKDRRRRENLLGGWVARDGSAVPDADVVNVEPEPGATGVWEGVGGGERGMEVGKSDDVAGGEGKTKRGKRGGKKRRGGRRMKGHGQVGTGDPGAFEDTEEYLLNARLRMGTRGSLDPRASEFKPGR</sequence>
<reference evidence="2" key="1">
    <citation type="journal article" date="2021" name="Nat. Commun.">
        <title>Genetic determinants of endophytism in the Arabidopsis root mycobiome.</title>
        <authorList>
            <person name="Mesny F."/>
            <person name="Miyauchi S."/>
            <person name="Thiergart T."/>
            <person name="Pickel B."/>
            <person name="Atanasova L."/>
            <person name="Karlsson M."/>
            <person name="Huettel B."/>
            <person name="Barry K.W."/>
            <person name="Haridas S."/>
            <person name="Chen C."/>
            <person name="Bauer D."/>
            <person name="Andreopoulos W."/>
            <person name="Pangilinan J."/>
            <person name="LaButti K."/>
            <person name="Riley R."/>
            <person name="Lipzen A."/>
            <person name="Clum A."/>
            <person name="Drula E."/>
            <person name="Henrissat B."/>
            <person name="Kohler A."/>
            <person name="Grigoriev I.V."/>
            <person name="Martin F.M."/>
            <person name="Hacquard S."/>
        </authorList>
    </citation>
    <scope>NUCLEOTIDE SEQUENCE</scope>
    <source>
        <strain evidence="2">MPI-SDFR-AT-0120</strain>
    </source>
</reference>
<feature type="compositionally biased region" description="Basic residues" evidence="1">
    <location>
        <begin position="131"/>
        <end position="148"/>
    </location>
</feature>
<evidence type="ECO:0000313" key="2">
    <source>
        <dbReference type="EMBL" id="KAH7079620.1"/>
    </source>
</evidence>
<name>A0A8K0VV42_9PLEO</name>
<evidence type="ECO:0000256" key="1">
    <source>
        <dbReference type="SAM" id="MobiDB-lite"/>
    </source>
</evidence>
<protein>
    <submittedName>
        <fullName evidence="2">Uncharacterized protein</fullName>
    </submittedName>
</protein>
<feature type="compositionally biased region" description="Basic and acidic residues" evidence="1">
    <location>
        <begin position="113"/>
        <end position="122"/>
    </location>
</feature>
<dbReference type="EMBL" id="JAGMVJ010000016">
    <property type="protein sequence ID" value="KAH7079620.1"/>
    <property type="molecule type" value="Genomic_DNA"/>
</dbReference>
<gene>
    <name evidence="2" type="ORF">FB567DRAFT_533018</name>
</gene>
<dbReference type="Proteomes" id="UP000813461">
    <property type="component" value="Unassembled WGS sequence"/>
</dbReference>
<dbReference type="OrthoDB" id="10463642at2759"/>